<reference evidence="2" key="4">
    <citation type="submission" date="2024-02" db="EMBL/GenBank/DDBJ databases">
        <title>Comparative genomics of Cryptococcus and Kwoniella reveals pathogenesis evolution and contrasting modes of karyotype evolution via chromosome fusion or intercentromeric recombination.</title>
        <authorList>
            <person name="Coelho M.A."/>
            <person name="David-Palma M."/>
            <person name="Shea T."/>
            <person name="Bowers K."/>
            <person name="McGinley-Smith S."/>
            <person name="Mohammad A.W."/>
            <person name="Gnirke A."/>
            <person name="Yurkov A.M."/>
            <person name="Nowrousian M."/>
            <person name="Sun S."/>
            <person name="Cuomo C.A."/>
            <person name="Heitman J."/>
        </authorList>
    </citation>
    <scope>NUCLEOTIDE SEQUENCE</scope>
    <source>
        <strain evidence="2">CBS 10737</strain>
    </source>
</reference>
<evidence type="ECO:0000313" key="2">
    <source>
        <dbReference type="EMBL" id="WWC71408.1"/>
    </source>
</evidence>
<reference evidence="1" key="3">
    <citation type="submission" date="2016-07" db="EMBL/GenBank/DDBJ databases">
        <title>Evolution of pathogenesis and genome organization in the Tremellales.</title>
        <authorList>
            <person name="Cuomo C."/>
            <person name="Litvintseva A."/>
            <person name="Heitman J."/>
            <person name="Chen Y."/>
            <person name="Sun S."/>
            <person name="Springer D."/>
            <person name="Dromer F."/>
            <person name="Young S."/>
            <person name="Zeng Q."/>
            <person name="Chapman S."/>
            <person name="Gujja S."/>
            <person name="Saif S."/>
            <person name="Birren B."/>
        </authorList>
    </citation>
    <scope>NUCLEOTIDE SEQUENCE</scope>
    <source>
        <strain evidence="1">CBS 10737</strain>
    </source>
</reference>
<dbReference type="KEGG" id="kpin:30172097"/>
<dbReference type="EMBL" id="CP144525">
    <property type="protein sequence ID" value="WWC71408.1"/>
    <property type="molecule type" value="Genomic_DNA"/>
</dbReference>
<dbReference type="AlphaFoldDB" id="A0A1B9I4F8"/>
<name>A0A1B9I4F8_9TREE</name>
<gene>
    <name evidence="1" type="ORF">I206_03728</name>
    <name evidence="2" type="ORF">I206_105363</name>
</gene>
<organism evidence="1">
    <name type="scientific">Kwoniella pini CBS 10737</name>
    <dbReference type="NCBI Taxonomy" id="1296096"/>
    <lineage>
        <taxon>Eukaryota</taxon>
        <taxon>Fungi</taxon>
        <taxon>Dikarya</taxon>
        <taxon>Basidiomycota</taxon>
        <taxon>Agaricomycotina</taxon>
        <taxon>Tremellomycetes</taxon>
        <taxon>Tremellales</taxon>
        <taxon>Cryptococcaceae</taxon>
        <taxon>Kwoniella</taxon>
    </lineage>
</organism>
<evidence type="ECO:0000313" key="3">
    <source>
        <dbReference type="Proteomes" id="UP000094020"/>
    </source>
</evidence>
<protein>
    <submittedName>
        <fullName evidence="1">Uncharacterized protein</fullName>
    </submittedName>
</protein>
<dbReference type="EMBL" id="KI894010">
    <property type="protein sequence ID" value="OCF50406.1"/>
    <property type="molecule type" value="Genomic_DNA"/>
</dbReference>
<reference evidence="1" key="1">
    <citation type="submission" date="2013-07" db="EMBL/GenBank/DDBJ databases">
        <title>The Genome Sequence of Cryptococcus pinus CBS10737.</title>
        <authorList>
            <consortium name="The Broad Institute Genome Sequencing Platform"/>
            <person name="Cuomo C."/>
            <person name="Litvintseva A."/>
            <person name="Chen Y."/>
            <person name="Heitman J."/>
            <person name="Sun S."/>
            <person name="Springer D."/>
            <person name="Dromer F."/>
            <person name="Young S.K."/>
            <person name="Zeng Q."/>
            <person name="Gargeya S."/>
            <person name="Fitzgerald M."/>
            <person name="Abouelleil A."/>
            <person name="Alvarado L."/>
            <person name="Berlin A.M."/>
            <person name="Chapman S.B."/>
            <person name="Dewar J."/>
            <person name="Goldberg J."/>
            <person name="Griggs A."/>
            <person name="Gujja S."/>
            <person name="Hansen M."/>
            <person name="Howarth C."/>
            <person name="Imamovic A."/>
            <person name="Larimer J."/>
            <person name="McCowan C."/>
            <person name="Murphy C."/>
            <person name="Pearson M."/>
            <person name="Priest M."/>
            <person name="Roberts A."/>
            <person name="Saif S."/>
            <person name="Shea T."/>
            <person name="Sykes S."/>
            <person name="Wortman J."/>
            <person name="Nusbaum C."/>
            <person name="Birren B."/>
        </authorList>
    </citation>
    <scope>NUCLEOTIDE SEQUENCE [LARGE SCALE GENOMIC DNA]</scope>
    <source>
        <strain evidence="1">CBS 10737</strain>
    </source>
</reference>
<proteinExistence type="predicted"/>
<evidence type="ECO:0000313" key="1">
    <source>
        <dbReference type="EMBL" id="OCF50406.1"/>
    </source>
</evidence>
<dbReference type="Proteomes" id="UP000094020">
    <property type="component" value="Chromosome 7"/>
</dbReference>
<reference evidence="2" key="2">
    <citation type="submission" date="2013-07" db="EMBL/GenBank/DDBJ databases">
        <authorList>
            <consortium name="The Broad Institute Genome Sequencing Platform"/>
            <person name="Cuomo C."/>
            <person name="Litvintseva A."/>
            <person name="Chen Y."/>
            <person name="Heitman J."/>
            <person name="Sun S."/>
            <person name="Springer D."/>
            <person name="Dromer F."/>
            <person name="Young S.K."/>
            <person name="Zeng Q."/>
            <person name="Gargeya S."/>
            <person name="Fitzgerald M."/>
            <person name="Abouelleil A."/>
            <person name="Alvarado L."/>
            <person name="Berlin A.M."/>
            <person name="Chapman S.B."/>
            <person name="Dewar J."/>
            <person name="Goldberg J."/>
            <person name="Griggs A."/>
            <person name="Gujja S."/>
            <person name="Hansen M."/>
            <person name="Howarth C."/>
            <person name="Imamovic A."/>
            <person name="Larimer J."/>
            <person name="McCowan C."/>
            <person name="Murphy C."/>
            <person name="Pearson M."/>
            <person name="Priest M."/>
            <person name="Roberts A."/>
            <person name="Saif S."/>
            <person name="Shea T."/>
            <person name="Sykes S."/>
            <person name="Wortman J."/>
            <person name="Nusbaum C."/>
            <person name="Birren B."/>
        </authorList>
    </citation>
    <scope>NUCLEOTIDE SEQUENCE</scope>
    <source>
        <strain evidence="2">CBS 10737</strain>
    </source>
</reference>
<sequence length="207" mass="23090">MSVTSTVSDIVDTATEHYLKLTHVRNKLNEDAGVLAEQSKGKIIKTLGLDRSSKGEYRYQITTFPCCDSVAACIYTTHLDVGPNLAEEKRRDRTNCPVSGCMQGPCSWQRSVWSRDGSNDMNSQISNTCTLKDCNHQEDPTMNIIETKEFTDKDEAATYIAEKVASRLTNGREAVSAFWHRLDSGESAKWHERHPSGFSTGVSSINY</sequence>
<dbReference type="GeneID" id="30172097"/>
<dbReference type="RefSeq" id="XP_019011625.1">
    <property type="nucleotide sequence ID" value="XM_019155471.1"/>
</dbReference>
<keyword evidence="3" id="KW-1185">Reference proteome</keyword>
<accession>A0A1B9I4F8</accession>